<dbReference type="InterPro" id="IPR029499">
    <property type="entry name" value="PduO-typ"/>
</dbReference>
<dbReference type="InterPro" id="IPR036451">
    <property type="entry name" value="CblAdoTrfase-like_sf"/>
</dbReference>
<dbReference type="PANTHER" id="PTHR12213">
    <property type="entry name" value="CORRINOID ADENOSYLTRANSFERASE"/>
    <property type="match status" value="1"/>
</dbReference>
<evidence type="ECO:0000256" key="3">
    <source>
        <dbReference type="ARBA" id="ARBA00022840"/>
    </source>
</evidence>
<dbReference type="EC" id="2.5.1.17" evidence="4"/>
<sequence>MKIYTKTGDKGTTALFGGTRVPKHHIRIESYGTVDELNSYIGLIRDQNIQEQCKNTL</sequence>
<evidence type="ECO:0000313" key="7">
    <source>
        <dbReference type="Proteomes" id="UP000323930"/>
    </source>
</evidence>
<proteinExistence type="inferred from homology"/>
<evidence type="ECO:0000256" key="2">
    <source>
        <dbReference type="ARBA" id="ARBA00022741"/>
    </source>
</evidence>
<keyword evidence="7" id="KW-1185">Reference proteome</keyword>
<keyword evidence="1 4" id="KW-0808">Transferase</keyword>
<dbReference type="Pfam" id="PF01923">
    <property type="entry name" value="Cob_adeno_trans"/>
    <property type="match status" value="1"/>
</dbReference>
<dbReference type="RefSeq" id="WP_148540149.1">
    <property type="nucleotide sequence ID" value="NZ_VSDQ01000274.1"/>
</dbReference>
<dbReference type="EMBL" id="VSDQ01000274">
    <property type="protein sequence ID" value="TYA88072.1"/>
    <property type="molecule type" value="Genomic_DNA"/>
</dbReference>
<dbReference type="Proteomes" id="UP000323930">
    <property type="component" value="Unassembled WGS sequence"/>
</dbReference>
<dbReference type="OrthoDB" id="9778896at2"/>
<comment type="similarity">
    <text evidence="4">Belongs to the Cob(I)alamin adenosyltransferase family.</text>
</comment>
<comment type="catalytic activity">
    <reaction evidence="4">
        <text>2 cob(II)yrinate a,c diamide + reduced [electron-transfer flavoprotein] + 2 ATP = 2 adenosylcob(III)yrinate a,c-diamide + 2 triphosphate + oxidized [electron-transfer flavoprotein] + 3 H(+)</text>
        <dbReference type="Rhea" id="RHEA:11528"/>
        <dbReference type="Rhea" id="RHEA-COMP:10685"/>
        <dbReference type="Rhea" id="RHEA-COMP:10686"/>
        <dbReference type="ChEBI" id="CHEBI:15378"/>
        <dbReference type="ChEBI" id="CHEBI:18036"/>
        <dbReference type="ChEBI" id="CHEBI:30616"/>
        <dbReference type="ChEBI" id="CHEBI:57692"/>
        <dbReference type="ChEBI" id="CHEBI:58307"/>
        <dbReference type="ChEBI" id="CHEBI:58503"/>
        <dbReference type="ChEBI" id="CHEBI:58537"/>
        <dbReference type="EC" id="2.5.1.17"/>
    </reaction>
</comment>
<dbReference type="UniPathway" id="UPA00148">
    <property type="reaction ID" value="UER00233"/>
</dbReference>
<comment type="catalytic activity">
    <reaction evidence="4">
        <text>2 cob(II)alamin + reduced [electron-transfer flavoprotein] + 2 ATP = 2 adenosylcob(III)alamin + 2 triphosphate + oxidized [electron-transfer flavoprotein] + 3 H(+)</text>
        <dbReference type="Rhea" id="RHEA:28671"/>
        <dbReference type="Rhea" id="RHEA-COMP:10685"/>
        <dbReference type="Rhea" id="RHEA-COMP:10686"/>
        <dbReference type="ChEBI" id="CHEBI:15378"/>
        <dbReference type="ChEBI" id="CHEBI:16304"/>
        <dbReference type="ChEBI" id="CHEBI:18036"/>
        <dbReference type="ChEBI" id="CHEBI:18408"/>
        <dbReference type="ChEBI" id="CHEBI:30616"/>
        <dbReference type="ChEBI" id="CHEBI:57692"/>
        <dbReference type="ChEBI" id="CHEBI:58307"/>
        <dbReference type="EC" id="2.5.1.17"/>
    </reaction>
</comment>
<dbReference type="InterPro" id="IPR016030">
    <property type="entry name" value="CblAdoTrfase-like"/>
</dbReference>
<name>A0A5D0J2D1_9FLAO</name>
<protein>
    <recommendedName>
        <fullName evidence="4">Corrinoid adenosyltransferase</fullName>
        <ecNumber evidence="4">2.5.1.17</ecNumber>
    </recommendedName>
    <alternativeName>
        <fullName evidence="4">Cob(II)alamin adenosyltransferase</fullName>
    </alternativeName>
    <alternativeName>
        <fullName evidence="4">Cob(II)yrinic acid a,c-diamide adenosyltransferase</fullName>
    </alternativeName>
    <alternativeName>
        <fullName evidence="4">Cobinamide/cobalamin adenosyltransferase</fullName>
    </alternativeName>
</protein>
<comment type="caution">
    <text evidence="6">The sequence shown here is derived from an EMBL/GenBank/DDBJ whole genome shotgun (WGS) entry which is preliminary data.</text>
</comment>
<evidence type="ECO:0000313" key="6">
    <source>
        <dbReference type="EMBL" id="TYA88072.1"/>
    </source>
</evidence>
<dbReference type="GO" id="GO:0009236">
    <property type="term" value="P:cobalamin biosynthetic process"/>
    <property type="evidence" value="ECO:0007669"/>
    <property type="project" value="UniProtKB-UniRule"/>
</dbReference>
<reference evidence="6 7" key="1">
    <citation type="submission" date="2019-08" db="EMBL/GenBank/DDBJ databases">
        <title>Seonamhaeicola sediminis sp. nov., isolated from marine sediment.</title>
        <authorList>
            <person name="Cao W.R."/>
        </authorList>
    </citation>
    <scope>NUCLEOTIDE SEQUENCE [LARGE SCALE GENOMIC DNA]</scope>
    <source>
        <strain evidence="6 7">B011</strain>
    </source>
</reference>
<dbReference type="PANTHER" id="PTHR12213:SF0">
    <property type="entry name" value="CORRINOID ADENOSYLTRANSFERASE MMAB"/>
    <property type="match status" value="1"/>
</dbReference>
<comment type="pathway">
    <text evidence="4">Cofactor biosynthesis; adenosylcobalamin biosynthesis; adenosylcobalamin from cob(II)yrinate a,c-diamide: step 2/7.</text>
</comment>
<evidence type="ECO:0000259" key="5">
    <source>
        <dbReference type="Pfam" id="PF01923"/>
    </source>
</evidence>
<accession>A0A5D0J2D1</accession>
<dbReference type="AlphaFoldDB" id="A0A5D0J2D1"/>
<evidence type="ECO:0000256" key="4">
    <source>
        <dbReference type="RuleBase" id="RU366026"/>
    </source>
</evidence>
<dbReference type="SUPFAM" id="SSF89028">
    <property type="entry name" value="Cobalamin adenosyltransferase-like"/>
    <property type="match status" value="1"/>
</dbReference>
<dbReference type="Gene3D" id="1.20.1200.10">
    <property type="entry name" value="Cobalamin adenosyltransferase-like"/>
    <property type="match status" value="1"/>
</dbReference>
<feature type="domain" description="Cobalamin adenosyltransferase-like" evidence="5">
    <location>
        <begin position="3"/>
        <end position="55"/>
    </location>
</feature>
<keyword evidence="4" id="KW-0169">Cobalamin biosynthesis</keyword>
<keyword evidence="2 4" id="KW-0547">Nucleotide-binding</keyword>
<evidence type="ECO:0000256" key="1">
    <source>
        <dbReference type="ARBA" id="ARBA00022679"/>
    </source>
</evidence>
<dbReference type="GO" id="GO:0008817">
    <property type="term" value="F:corrinoid adenosyltransferase activity"/>
    <property type="evidence" value="ECO:0007669"/>
    <property type="project" value="UniProtKB-UniRule"/>
</dbReference>
<dbReference type="GO" id="GO:0005524">
    <property type="term" value="F:ATP binding"/>
    <property type="evidence" value="ECO:0007669"/>
    <property type="project" value="UniProtKB-UniRule"/>
</dbReference>
<organism evidence="6 7">
    <name type="scientific">Seonamhaeicola marinus</name>
    <dbReference type="NCBI Taxonomy" id="1912246"/>
    <lineage>
        <taxon>Bacteria</taxon>
        <taxon>Pseudomonadati</taxon>
        <taxon>Bacteroidota</taxon>
        <taxon>Flavobacteriia</taxon>
        <taxon>Flavobacteriales</taxon>
        <taxon>Flavobacteriaceae</taxon>
    </lineage>
</organism>
<gene>
    <name evidence="6" type="ORF">FUA24_03930</name>
</gene>
<keyword evidence="3 4" id="KW-0067">ATP-binding</keyword>
<feature type="non-terminal residue" evidence="6">
    <location>
        <position position="57"/>
    </location>
</feature>